<dbReference type="PANTHER" id="PTHR43395">
    <property type="entry name" value="SENSOR HISTIDINE KINASE CHEA"/>
    <property type="match status" value="1"/>
</dbReference>
<feature type="domain" description="Histidine kinase" evidence="10">
    <location>
        <begin position="259"/>
        <end position="457"/>
    </location>
</feature>
<dbReference type="GO" id="GO:0006935">
    <property type="term" value="P:chemotaxis"/>
    <property type="evidence" value="ECO:0007669"/>
    <property type="project" value="InterPro"/>
</dbReference>
<dbReference type="Proteomes" id="UP000316921">
    <property type="component" value="Chromosome"/>
</dbReference>
<keyword evidence="6" id="KW-0418">Kinase</keyword>
<evidence type="ECO:0000256" key="7">
    <source>
        <dbReference type="ARBA" id="ARBA00035100"/>
    </source>
</evidence>
<accession>A0A518BMD0</accession>
<dbReference type="RefSeq" id="WP_145168430.1">
    <property type="nucleotide sequence ID" value="NZ_CP036296.1"/>
</dbReference>
<reference evidence="12 13" key="1">
    <citation type="submission" date="2019-02" db="EMBL/GenBank/DDBJ databases">
        <title>Deep-cultivation of Planctomycetes and their phenomic and genomic characterization uncovers novel biology.</title>
        <authorList>
            <person name="Wiegand S."/>
            <person name="Jogler M."/>
            <person name="Boedeker C."/>
            <person name="Pinto D."/>
            <person name="Vollmers J."/>
            <person name="Rivas-Marin E."/>
            <person name="Kohn T."/>
            <person name="Peeters S.H."/>
            <person name="Heuer A."/>
            <person name="Rast P."/>
            <person name="Oberbeckmann S."/>
            <person name="Bunk B."/>
            <person name="Jeske O."/>
            <person name="Meyerdierks A."/>
            <person name="Storesund J.E."/>
            <person name="Kallscheuer N."/>
            <person name="Luecker S."/>
            <person name="Lage O.M."/>
            <person name="Pohl T."/>
            <person name="Merkel B.J."/>
            <person name="Hornburger P."/>
            <person name="Mueller R.-W."/>
            <person name="Bruemmer F."/>
            <person name="Labrenz M."/>
            <person name="Spormann A.M."/>
            <person name="Op den Camp H."/>
            <person name="Overmann J."/>
            <person name="Amann R."/>
            <person name="Jetten M.S.M."/>
            <person name="Mascher T."/>
            <person name="Medema M.H."/>
            <person name="Devos D.P."/>
            <person name="Kaster A.-K."/>
            <person name="Ovreas L."/>
            <person name="Rohde M."/>
            <person name="Galperin M.Y."/>
            <person name="Jogler C."/>
        </authorList>
    </citation>
    <scope>NUCLEOTIDE SEQUENCE [LARGE SCALE GENOMIC DNA]</scope>
    <source>
        <strain evidence="12 13">Pla133</strain>
    </source>
</reference>
<keyword evidence="3 8" id="KW-0597">Phosphoprotein</keyword>
<gene>
    <name evidence="12" type="primary">cheA_1</name>
    <name evidence="12" type="ORF">Pla133_32290</name>
</gene>
<dbReference type="InterPro" id="IPR003594">
    <property type="entry name" value="HATPase_dom"/>
</dbReference>
<dbReference type="InterPro" id="IPR002545">
    <property type="entry name" value="CheW-lke_dom"/>
</dbReference>
<dbReference type="SUPFAM" id="SSF47226">
    <property type="entry name" value="Histidine-containing phosphotransfer domain, HPT domain"/>
    <property type="match status" value="1"/>
</dbReference>
<dbReference type="KEGG" id="pbap:Pla133_32290"/>
<feature type="modified residue" description="Phosphohistidine" evidence="8">
    <location>
        <position position="41"/>
    </location>
</feature>
<dbReference type="FunFam" id="3.30.565.10:FF:000016">
    <property type="entry name" value="Chemotaxis protein CheA, putative"/>
    <property type="match status" value="1"/>
</dbReference>
<dbReference type="PROSITE" id="PS50109">
    <property type="entry name" value="HIS_KIN"/>
    <property type="match status" value="1"/>
</dbReference>
<dbReference type="InterPro" id="IPR008207">
    <property type="entry name" value="Sig_transdc_His_kin_Hpt_dom"/>
</dbReference>
<protein>
    <recommendedName>
        <fullName evidence="2">histidine kinase</fullName>
        <ecNumber evidence="2">2.7.13.3</ecNumber>
    </recommendedName>
</protein>
<dbReference type="EC" id="2.7.13.3" evidence="2"/>
<organism evidence="12 13">
    <name type="scientific">Engelhardtia mirabilis</name>
    <dbReference type="NCBI Taxonomy" id="2528011"/>
    <lineage>
        <taxon>Bacteria</taxon>
        <taxon>Pseudomonadati</taxon>
        <taxon>Planctomycetota</taxon>
        <taxon>Planctomycetia</taxon>
        <taxon>Planctomycetia incertae sedis</taxon>
        <taxon>Engelhardtia</taxon>
    </lineage>
</organism>
<evidence type="ECO:0000256" key="1">
    <source>
        <dbReference type="ARBA" id="ARBA00000085"/>
    </source>
</evidence>
<dbReference type="Pfam" id="PF01584">
    <property type="entry name" value="CheW"/>
    <property type="match status" value="1"/>
</dbReference>
<dbReference type="SMART" id="SM00260">
    <property type="entry name" value="CheW"/>
    <property type="match status" value="1"/>
</dbReference>
<dbReference type="EMBL" id="CP036287">
    <property type="protein sequence ID" value="QDU68135.1"/>
    <property type="molecule type" value="Genomic_DNA"/>
</dbReference>
<dbReference type="Pfam" id="PF02518">
    <property type="entry name" value="HATPase_c"/>
    <property type="match status" value="1"/>
</dbReference>
<evidence type="ECO:0000259" key="11">
    <source>
        <dbReference type="PROSITE" id="PS50894"/>
    </source>
</evidence>
<keyword evidence="13" id="KW-1185">Reference proteome</keyword>
<dbReference type="CDD" id="cd00088">
    <property type="entry name" value="HPT"/>
    <property type="match status" value="1"/>
</dbReference>
<dbReference type="InterPro" id="IPR004358">
    <property type="entry name" value="Sig_transdc_His_kin-like_C"/>
</dbReference>
<feature type="domain" description="HPt" evidence="11">
    <location>
        <begin position="1"/>
        <end position="98"/>
    </location>
</feature>
<dbReference type="SMART" id="SM00073">
    <property type="entry name" value="HPT"/>
    <property type="match status" value="1"/>
</dbReference>
<dbReference type="InterPro" id="IPR051315">
    <property type="entry name" value="Bact_Chemotaxis_CheA"/>
</dbReference>
<sequence length="601" mass="65435">MLQAVVVDSLEILDGIDPLLRELEERPDDSSLINQIFRSFHTIKGNSGMAGLTVVPAFAHEIEEGLNSLREGKLDVTSERIAVLVQSTDALLALLQGIDPETGAEPFGELQEDCRAALEACFAKDAGSLPDALRAWLEAAQSDDHLRNHPKLRELAALLDGGNSSPEGAGQAETTKAGAKQEAPTEEAPTSAAAQVNGPPSITLRVGIEQFDRLMVLAGELYSIDERLKYWIHEALSESSSAANKGAVLGIARDFDGVMDRLYEQMHKIRMVSAMQLTRPLDRLVRELCRSSGKRIRFVKTGDERKLDKRIIEILGDPLVHMIRNSIDHGIEAPEDRRAAGKREEATIELCISEEEETIEISIRDDGRGINLGAVTDKAIRQGVITQARAATLTETERIELIYHPGLSTKEKATDLSGRGVGMDVVLSALRSEGGRVRASTKEGEGTTFVLELPKLGSPVVEGLAARVGQVVYMLPSKSVLKFFPWEGVKTSFLPSGARTAHLDDTSVPIVELEGLSGRRRFGPDDAFVGTAILLHDRTERKFVLRVDDVIGWQKALVVSTGSWLKEDPIVSGAFVLGNGCIGFMVTVEKLDQFLVRRSAA</sequence>
<dbReference type="GO" id="GO:0000155">
    <property type="term" value="F:phosphorelay sensor kinase activity"/>
    <property type="evidence" value="ECO:0007669"/>
    <property type="project" value="UniProtKB-ARBA"/>
</dbReference>
<dbReference type="SUPFAM" id="SSF50341">
    <property type="entry name" value="CheW-like"/>
    <property type="match status" value="1"/>
</dbReference>
<evidence type="ECO:0000256" key="4">
    <source>
        <dbReference type="ARBA" id="ARBA00022679"/>
    </source>
</evidence>
<comment type="catalytic activity">
    <reaction evidence="1">
        <text>ATP + protein L-histidine = ADP + protein N-phospho-L-histidine.</text>
        <dbReference type="EC" id="2.7.13.3"/>
    </reaction>
</comment>
<name>A0A518BMD0_9BACT</name>
<dbReference type="Gene3D" id="3.30.565.10">
    <property type="entry name" value="Histidine kinase-like ATPase, C-terminal domain"/>
    <property type="match status" value="1"/>
</dbReference>
<dbReference type="PANTHER" id="PTHR43395:SF10">
    <property type="entry name" value="CHEMOTAXIS PROTEIN CHEA"/>
    <property type="match status" value="1"/>
</dbReference>
<comment type="function">
    <text evidence="7">Involved in the transmission of sensory signals from the chemoreceptors to the flagellar motors. CheA is autophosphorylated; it can transfer its phosphate group to either CheB or CheY.</text>
</comment>
<feature type="region of interest" description="Disordered" evidence="9">
    <location>
        <begin position="159"/>
        <end position="197"/>
    </location>
</feature>
<dbReference type="SUPFAM" id="SSF55874">
    <property type="entry name" value="ATPase domain of HSP90 chaperone/DNA topoisomerase II/histidine kinase"/>
    <property type="match status" value="1"/>
</dbReference>
<proteinExistence type="predicted"/>
<evidence type="ECO:0000256" key="3">
    <source>
        <dbReference type="ARBA" id="ARBA00022553"/>
    </source>
</evidence>
<dbReference type="AlphaFoldDB" id="A0A518BMD0"/>
<keyword evidence="5" id="KW-0547">Nucleotide-binding</keyword>
<dbReference type="SMART" id="SM00387">
    <property type="entry name" value="HATPase_c"/>
    <property type="match status" value="1"/>
</dbReference>
<evidence type="ECO:0000313" key="12">
    <source>
        <dbReference type="EMBL" id="QDU68135.1"/>
    </source>
</evidence>
<dbReference type="Pfam" id="PF01627">
    <property type="entry name" value="Hpt"/>
    <property type="match status" value="1"/>
</dbReference>
<evidence type="ECO:0000313" key="13">
    <source>
        <dbReference type="Proteomes" id="UP000316921"/>
    </source>
</evidence>
<evidence type="ECO:0000256" key="2">
    <source>
        <dbReference type="ARBA" id="ARBA00012438"/>
    </source>
</evidence>
<dbReference type="Gene3D" id="1.20.120.160">
    <property type="entry name" value="HPT domain"/>
    <property type="match status" value="1"/>
</dbReference>
<evidence type="ECO:0000256" key="9">
    <source>
        <dbReference type="SAM" id="MobiDB-lite"/>
    </source>
</evidence>
<dbReference type="PROSITE" id="PS50894">
    <property type="entry name" value="HPT"/>
    <property type="match status" value="1"/>
</dbReference>
<evidence type="ECO:0000256" key="6">
    <source>
        <dbReference type="ARBA" id="ARBA00022777"/>
    </source>
</evidence>
<dbReference type="InterPro" id="IPR036890">
    <property type="entry name" value="HATPase_C_sf"/>
</dbReference>
<evidence type="ECO:0000256" key="5">
    <source>
        <dbReference type="ARBA" id="ARBA00022741"/>
    </source>
</evidence>
<evidence type="ECO:0000259" key="10">
    <source>
        <dbReference type="PROSITE" id="PS50109"/>
    </source>
</evidence>
<dbReference type="PRINTS" id="PR00344">
    <property type="entry name" value="BCTRLSENSOR"/>
</dbReference>
<dbReference type="InterPro" id="IPR036061">
    <property type="entry name" value="CheW-like_dom_sf"/>
</dbReference>
<evidence type="ECO:0000256" key="8">
    <source>
        <dbReference type="PROSITE-ProRule" id="PRU00110"/>
    </source>
</evidence>
<keyword evidence="4 12" id="KW-0808">Transferase</keyword>
<dbReference type="InterPro" id="IPR005467">
    <property type="entry name" value="His_kinase_dom"/>
</dbReference>
<dbReference type="InterPro" id="IPR036641">
    <property type="entry name" value="HPT_dom_sf"/>
</dbReference>